<evidence type="ECO:0000259" key="1">
    <source>
        <dbReference type="Pfam" id="PF00561"/>
    </source>
</evidence>
<dbReference type="InterPro" id="IPR050266">
    <property type="entry name" value="AB_hydrolase_sf"/>
</dbReference>
<sequence>MPSIHFNQKGEGFPVVLLHGFCESHQIWHDFQENLSKQYRILVPDLPGFGNSPQPDAGFSIDDIAESIHGWLKDLGISSCIMIGHSLGGYVTLAFARRYPDLLKSLGLFHSTAFPDSDEKKLIRDKTINFIQSHGVPSFLKSFVPNLFYSENLNRSHIQQDIKMVIKMGASTKTAVVIGYLRAMRDRPERIDIIKSFPKPILYIIGEHDAGIPIESSKEQAALPVNPSVHFLSNSGHMGMFEEKEATLSLVEKFIKKSLDS</sequence>
<proteinExistence type="predicted"/>
<dbReference type="GO" id="GO:0016787">
    <property type="term" value="F:hydrolase activity"/>
    <property type="evidence" value="ECO:0007669"/>
    <property type="project" value="UniProtKB-KW"/>
</dbReference>
<dbReference type="PANTHER" id="PTHR43798:SF33">
    <property type="entry name" value="HYDROLASE, PUTATIVE (AFU_ORTHOLOGUE AFUA_2G14860)-RELATED"/>
    <property type="match status" value="1"/>
</dbReference>
<organism evidence="2 3">
    <name type="scientific">Splendidivirga corallicola</name>
    <dbReference type="NCBI Taxonomy" id="3051826"/>
    <lineage>
        <taxon>Bacteria</taxon>
        <taxon>Pseudomonadati</taxon>
        <taxon>Bacteroidota</taxon>
        <taxon>Cytophagia</taxon>
        <taxon>Cytophagales</taxon>
        <taxon>Splendidivirgaceae</taxon>
        <taxon>Splendidivirga</taxon>
    </lineage>
</organism>
<dbReference type="InterPro" id="IPR000073">
    <property type="entry name" value="AB_hydrolase_1"/>
</dbReference>
<feature type="domain" description="AB hydrolase-1" evidence="1">
    <location>
        <begin position="14"/>
        <end position="243"/>
    </location>
</feature>
<comment type="caution">
    <text evidence="2">The sequence shown here is derived from an EMBL/GenBank/DDBJ whole genome shotgun (WGS) entry which is preliminary data.</text>
</comment>
<evidence type="ECO:0000313" key="2">
    <source>
        <dbReference type="EMBL" id="MDN5201517.1"/>
    </source>
</evidence>
<reference evidence="2" key="1">
    <citation type="submission" date="2023-06" db="EMBL/GenBank/DDBJ databases">
        <title>Genomic of Parafulvivirga corallium.</title>
        <authorList>
            <person name="Wang G."/>
        </authorList>
    </citation>
    <scope>NUCLEOTIDE SEQUENCE</scope>
    <source>
        <strain evidence="2">BMA10</strain>
    </source>
</reference>
<dbReference type="PRINTS" id="PR00111">
    <property type="entry name" value="ABHYDROLASE"/>
</dbReference>
<keyword evidence="2" id="KW-0378">Hydrolase</keyword>
<gene>
    <name evidence="2" type="ORF">QQ008_09100</name>
</gene>
<accession>A0ABT8KLC2</accession>
<dbReference type="Pfam" id="PF00561">
    <property type="entry name" value="Abhydrolase_1"/>
    <property type="match status" value="1"/>
</dbReference>
<dbReference type="Proteomes" id="UP001172082">
    <property type="component" value="Unassembled WGS sequence"/>
</dbReference>
<dbReference type="Gene3D" id="3.40.50.1820">
    <property type="entry name" value="alpha/beta hydrolase"/>
    <property type="match status" value="1"/>
</dbReference>
<evidence type="ECO:0000313" key="3">
    <source>
        <dbReference type="Proteomes" id="UP001172082"/>
    </source>
</evidence>
<keyword evidence="3" id="KW-1185">Reference proteome</keyword>
<protein>
    <submittedName>
        <fullName evidence="2">Alpha/beta hydrolase</fullName>
    </submittedName>
</protein>
<dbReference type="EMBL" id="JAUJEA010000003">
    <property type="protein sequence ID" value="MDN5201517.1"/>
    <property type="molecule type" value="Genomic_DNA"/>
</dbReference>
<name>A0ABT8KLC2_9BACT</name>
<dbReference type="RefSeq" id="WP_346751545.1">
    <property type="nucleotide sequence ID" value="NZ_JAUJEA010000003.1"/>
</dbReference>
<dbReference type="InterPro" id="IPR029058">
    <property type="entry name" value="AB_hydrolase_fold"/>
</dbReference>
<dbReference type="SUPFAM" id="SSF53474">
    <property type="entry name" value="alpha/beta-Hydrolases"/>
    <property type="match status" value="1"/>
</dbReference>
<dbReference type="PANTHER" id="PTHR43798">
    <property type="entry name" value="MONOACYLGLYCEROL LIPASE"/>
    <property type="match status" value="1"/>
</dbReference>